<evidence type="ECO:0000259" key="1">
    <source>
        <dbReference type="Pfam" id="PF00551"/>
    </source>
</evidence>
<keyword evidence="3" id="KW-1185">Reference proteome</keyword>
<dbReference type="Proteomes" id="UP000243859">
    <property type="component" value="Unassembled WGS sequence"/>
</dbReference>
<keyword evidence="2" id="KW-0808">Transferase</keyword>
<name>A0A2T5BJ88_9RHOB</name>
<dbReference type="SUPFAM" id="SSF53328">
    <property type="entry name" value="Formyltransferase"/>
    <property type="match status" value="1"/>
</dbReference>
<protein>
    <submittedName>
        <fullName evidence="2">Phosphoribosylglycinamide formyltransferase-1</fullName>
    </submittedName>
</protein>
<dbReference type="AlphaFoldDB" id="A0A2T5BJ88"/>
<dbReference type="InterPro" id="IPR036477">
    <property type="entry name" value="Formyl_transf_N_sf"/>
</dbReference>
<evidence type="ECO:0000313" key="3">
    <source>
        <dbReference type="Proteomes" id="UP000243859"/>
    </source>
</evidence>
<sequence>MHNGNSRKTSILFFGRKKCRGSREILDRLESLGFDVTCILSGHRFEKMDEDVTWWEGDYIISFRSLFILPDSLLKRARIAAINFHPAPPEYPGSGCVNFALYDDVGEYGVTAHIMNRLVDNGTILEVRRFPVNRTDKLPSVLERSHSELLGLCLDFVIGIKTKGEAFIKERQQHASGERWSGKARRIRDLDALQKIDTGMEKDELERIIRATNIPGYPPYIDLHGYRFVLDDEK</sequence>
<dbReference type="GO" id="GO:0016740">
    <property type="term" value="F:transferase activity"/>
    <property type="evidence" value="ECO:0007669"/>
    <property type="project" value="UniProtKB-KW"/>
</dbReference>
<dbReference type="Gene3D" id="3.40.50.12230">
    <property type="match status" value="1"/>
</dbReference>
<comment type="caution">
    <text evidence="2">The sequence shown here is derived from an EMBL/GenBank/DDBJ whole genome shotgun (WGS) entry which is preliminary data.</text>
</comment>
<gene>
    <name evidence="2" type="ORF">C8N32_1453</name>
</gene>
<proteinExistence type="predicted"/>
<evidence type="ECO:0000313" key="2">
    <source>
        <dbReference type="EMBL" id="PTM99059.1"/>
    </source>
</evidence>
<feature type="domain" description="Formyl transferase N-terminal" evidence="1">
    <location>
        <begin position="46"/>
        <end position="146"/>
    </location>
</feature>
<organism evidence="2 3">
    <name type="scientific">Rhodovulum imhoffii</name>
    <dbReference type="NCBI Taxonomy" id="365340"/>
    <lineage>
        <taxon>Bacteria</taxon>
        <taxon>Pseudomonadati</taxon>
        <taxon>Pseudomonadota</taxon>
        <taxon>Alphaproteobacteria</taxon>
        <taxon>Rhodobacterales</taxon>
        <taxon>Paracoccaceae</taxon>
        <taxon>Rhodovulum</taxon>
    </lineage>
</organism>
<reference evidence="2 3" key="1">
    <citation type="submission" date="2018-04" db="EMBL/GenBank/DDBJ databases">
        <title>Genomic Encyclopedia of Archaeal and Bacterial Type Strains, Phase II (KMG-II): from individual species to whole genera.</title>
        <authorList>
            <person name="Goeker M."/>
        </authorList>
    </citation>
    <scope>NUCLEOTIDE SEQUENCE [LARGE SCALE GENOMIC DNA]</scope>
    <source>
        <strain evidence="2 3">DSM 18064</strain>
    </source>
</reference>
<dbReference type="Pfam" id="PF00551">
    <property type="entry name" value="Formyl_trans_N"/>
    <property type="match status" value="1"/>
</dbReference>
<accession>A0A2T5BJ88</accession>
<dbReference type="EMBL" id="QAAA01000045">
    <property type="protein sequence ID" value="PTM99059.1"/>
    <property type="molecule type" value="Genomic_DNA"/>
</dbReference>
<dbReference type="InterPro" id="IPR002376">
    <property type="entry name" value="Formyl_transf_N"/>
</dbReference>